<dbReference type="Proteomes" id="UP000036681">
    <property type="component" value="Unplaced"/>
</dbReference>
<sequence>MIYLIVGIKSPSNTTFVGRFRSCRSWGCVIVSLTYKYCVFIYRCFCIMFYIRHHINNYRQNLNRIVVTTARF</sequence>
<keyword evidence="1" id="KW-0812">Transmembrane</keyword>
<dbReference type="AlphaFoldDB" id="A0A0M3HXC8"/>
<reference evidence="3" key="1">
    <citation type="submission" date="2017-02" db="UniProtKB">
        <authorList>
            <consortium name="WormBaseParasite"/>
        </authorList>
    </citation>
    <scope>IDENTIFICATION</scope>
</reference>
<protein>
    <submittedName>
        <fullName evidence="3">Uncharacterized protein</fullName>
    </submittedName>
</protein>
<keyword evidence="1" id="KW-1133">Transmembrane helix</keyword>
<dbReference type="WBParaSite" id="ALUE_0000795201-mRNA-1">
    <property type="protein sequence ID" value="ALUE_0000795201-mRNA-1"/>
    <property type="gene ID" value="ALUE_0000795201"/>
</dbReference>
<keyword evidence="2" id="KW-1185">Reference proteome</keyword>
<organism evidence="2 3">
    <name type="scientific">Ascaris lumbricoides</name>
    <name type="common">Giant roundworm</name>
    <dbReference type="NCBI Taxonomy" id="6252"/>
    <lineage>
        <taxon>Eukaryota</taxon>
        <taxon>Metazoa</taxon>
        <taxon>Ecdysozoa</taxon>
        <taxon>Nematoda</taxon>
        <taxon>Chromadorea</taxon>
        <taxon>Rhabditida</taxon>
        <taxon>Spirurina</taxon>
        <taxon>Ascaridomorpha</taxon>
        <taxon>Ascaridoidea</taxon>
        <taxon>Ascarididae</taxon>
        <taxon>Ascaris</taxon>
    </lineage>
</organism>
<feature type="transmembrane region" description="Helical" evidence="1">
    <location>
        <begin position="34"/>
        <end position="51"/>
    </location>
</feature>
<name>A0A0M3HXC8_ASCLU</name>
<proteinExistence type="predicted"/>
<accession>A0A0M3HXC8</accession>
<evidence type="ECO:0000313" key="3">
    <source>
        <dbReference type="WBParaSite" id="ALUE_0000795201-mRNA-1"/>
    </source>
</evidence>
<evidence type="ECO:0000313" key="2">
    <source>
        <dbReference type="Proteomes" id="UP000036681"/>
    </source>
</evidence>
<evidence type="ECO:0000256" key="1">
    <source>
        <dbReference type="SAM" id="Phobius"/>
    </source>
</evidence>
<keyword evidence="1" id="KW-0472">Membrane</keyword>